<organism evidence="1 2">
    <name type="scientific">Halobiforma nitratireducens JCM 10879</name>
    <dbReference type="NCBI Taxonomy" id="1227454"/>
    <lineage>
        <taxon>Archaea</taxon>
        <taxon>Methanobacteriati</taxon>
        <taxon>Methanobacteriota</taxon>
        <taxon>Stenosarchaea group</taxon>
        <taxon>Halobacteria</taxon>
        <taxon>Halobacteriales</taxon>
        <taxon>Natrialbaceae</taxon>
        <taxon>Halobiforma</taxon>
    </lineage>
</organism>
<protein>
    <submittedName>
        <fullName evidence="1">Uncharacterized protein</fullName>
    </submittedName>
</protein>
<keyword evidence="2" id="KW-1185">Reference proteome</keyword>
<dbReference type="AlphaFoldDB" id="M0LD29"/>
<accession>M0LD29</accession>
<comment type="caution">
    <text evidence="1">The sequence shown here is derived from an EMBL/GenBank/DDBJ whole genome shotgun (WGS) entry which is preliminary data.</text>
</comment>
<dbReference type="eggNOG" id="arCOG10869">
    <property type="taxonomic scope" value="Archaea"/>
</dbReference>
<gene>
    <name evidence="1" type="ORF">C446_15363</name>
</gene>
<proteinExistence type="predicted"/>
<name>M0LD29_9EURY</name>
<dbReference type="RefSeq" id="WP_006673960.1">
    <property type="nucleotide sequence ID" value="NZ_AOMA01000158.1"/>
</dbReference>
<sequence length="87" mass="9819">MEALSTGAAKGSIKGFATILTKIAADRLGTEEKITEIGDRIEEDILNSVKEIRSQPEQTRDSKEAYDELVVELIKILDEEERFEDYD</sequence>
<evidence type="ECO:0000313" key="1">
    <source>
        <dbReference type="EMBL" id="EMA31472.1"/>
    </source>
</evidence>
<dbReference type="Proteomes" id="UP000011607">
    <property type="component" value="Unassembled WGS sequence"/>
</dbReference>
<dbReference type="EMBL" id="AOMA01000158">
    <property type="protein sequence ID" value="EMA31472.1"/>
    <property type="molecule type" value="Genomic_DNA"/>
</dbReference>
<evidence type="ECO:0000313" key="2">
    <source>
        <dbReference type="Proteomes" id="UP000011607"/>
    </source>
</evidence>
<dbReference type="PATRIC" id="fig|1227454.3.peg.3146"/>
<reference evidence="1 2" key="1">
    <citation type="journal article" date="2014" name="PLoS Genet.">
        <title>Phylogenetically driven sequencing of extremely halophilic archaea reveals strategies for static and dynamic osmo-response.</title>
        <authorList>
            <person name="Becker E.A."/>
            <person name="Seitzer P.M."/>
            <person name="Tritt A."/>
            <person name="Larsen D."/>
            <person name="Krusor M."/>
            <person name="Yao A.I."/>
            <person name="Wu D."/>
            <person name="Madern D."/>
            <person name="Eisen J.A."/>
            <person name="Darling A.E."/>
            <person name="Facciotti M.T."/>
        </authorList>
    </citation>
    <scope>NUCLEOTIDE SEQUENCE [LARGE SCALE GENOMIC DNA]</scope>
    <source>
        <strain evidence="1 2">JCM 10879</strain>
    </source>
</reference>